<evidence type="ECO:0000313" key="2">
    <source>
        <dbReference type="Proteomes" id="UP001060215"/>
    </source>
</evidence>
<gene>
    <name evidence="1" type="ORF">LOK49_LG08G00068</name>
</gene>
<comment type="caution">
    <text evidence="1">The sequence shown here is derived from an EMBL/GenBank/DDBJ whole genome shotgun (WGS) entry which is preliminary data.</text>
</comment>
<dbReference type="EMBL" id="CM045766">
    <property type="protein sequence ID" value="KAI8005294.1"/>
    <property type="molecule type" value="Genomic_DNA"/>
</dbReference>
<sequence>MGFWISLPTDPIGRDVNGNVGGCGNFSSRPALVNIGAIFTFNSTIGRVAKIAIEEAVKDVNSDSSVLPGTRLVVNMKDSNCNMFVGTSEALQFMSTDTIAVIGPQSSVVAHLVSHVTNAFQVPLLSFAATDPPLSPIQFPFFVRTTQSDLYQMTAIAEIIEYYDWKQVVAIFIDDDYGRNGVAELDDALAVSHIKISHKVRLPTSFEVSRGEIMNILVKVALLESRIFVLHTYPDSGFMVFSVAHYLGMIGDGYAWIATDWLSSVLDSSLNLPSETMDTLQRVLVLRQHTPDSDRKRTFFSRWNKLTGGSLGLNTYGLYAYDTVWLVARAIDSFFNQGGIISFSNDSNLHSAKGRSRFFNGMQNILQSNFVGLTGPIKFNPDRSLILPVWV</sequence>
<accession>A0ACC0GWB9</accession>
<keyword evidence="2" id="KW-1185">Reference proteome</keyword>
<name>A0ACC0GWB9_9ERIC</name>
<protein>
    <submittedName>
        <fullName evidence="1">Glutamate receptor 3.3</fullName>
    </submittedName>
</protein>
<evidence type="ECO:0000313" key="1">
    <source>
        <dbReference type="EMBL" id="KAI8005294.1"/>
    </source>
</evidence>
<organism evidence="1 2">
    <name type="scientific">Camellia lanceoleosa</name>
    <dbReference type="NCBI Taxonomy" id="1840588"/>
    <lineage>
        <taxon>Eukaryota</taxon>
        <taxon>Viridiplantae</taxon>
        <taxon>Streptophyta</taxon>
        <taxon>Embryophyta</taxon>
        <taxon>Tracheophyta</taxon>
        <taxon>Spermatophyta</taxon>
        <taxon>Magnoliopsida</taxon>
        <taxon>eudicotyledons</taxon>
        <taxon>Gunneridae</taxon>
        <taxon>Pentapetalae</taxon>
        <taxon>asterids</taxon>
        <taxon>Ericales</taxon>
        <taxon>Theaceae</taxon>
        <taxon>Camellia</taxon>
    </lineage>
</organism>
<keyword evidence="1" id="KW-0675">Receptor</keyword>
<dbReference type="Proteomes" id="UP001060215">
    <property type="component" value="Chromosome 9"/>
</dbReference>
<proteinExistence type="predicted"/>
<reference evidence="1 2" key="1">
    <citation type="journal article" date="2022" name="Plant J.">
        <title>Chromosome-level genome of Camellia lanceoleosa provides a valuable resource for understanding genome evolution and self-incompatibility.</title>
        <authorList>
            <person name="Gong W."/>
            <person name="Xiao S."/>
            <person name="Wang L."/>
            <person name="Liao Z."/>
            <person name="Chang Y."/>
            <person name="Mo W."/>
            <person name="Hu G."/>
            <person name="Li W."/>
            <person name="Zhao G."/>
            <person name="Zhu H."/>
            <person name="Hu X."/>
            <person name="Ji K."/>
            <person name="Xiang X."/>
            <person name="Song Q."/>
            <person name="Yuan D."/>
            <person name="Jin S."/>
            <person name="Zhang L."/>
        </authorList>
    </citation>
    <scope>NUCLEOTIDE SEQUENCE [LARGE SCALE GENOMIC DNA]</scope>
    <source>
        <strain evidence="1">SQ_2022a</strain>
    </source>
</reference>